<gene>
    <name evidence="5" type="ORF">QUF54_11685</name>
</gene>
<keyword evidence="2" id="KW-0902">Two-component regulatory system</keyword>
<evidence type="ECO:0000313" key="6">
    <source>
        <dbReference type="Proteomes" id="UP001171945"/>
    </source>
</evidence>
<keyword evidence="6" id="KW-1185">Reference proteome</keyword>
<protein>
    <submittedName>
        <fullName evidence="5">Response regulator</fullName>
    </submittedName>
</protein>
<feature type="domain" description="Response regulatory" evidence="4">
    <location>
        <begin position="1"/>
        <end position="115"/>
    </location>
</feature>
<comment type="caution">
    <text evidence="5">The sequence shown here is derived from an EMBL/GenBank/DDBJ whole genome shotgun (WGS) entry which is preliminary data.</text>
</comment>
<dbReference type="InterPro" id="IPR011006">
    <property type="entry name" value="CheY-like_superfamily"/>
</dbReference>
<name>A0ABT7VWN8_9GAMM</name>
<evidence type="ECO:0000256" key="1">
    <source>
        <dbReference type="ARBA" id="ARBA00022553"/>
    </source>
</evidence>
<reference evidence="5" key="1">
    <citation type="submission" date="2023-06" db="EMBL/GenBank/DDBJ databases">
        <title>Uncultivated large filamentous bacteria from sulfidic sediments reveal new species and different genomic features in energy metabolism and defense.</title>
        <authorList>
            <person name="Fonseca A."/>
        </authorList>
    </citation>
    <scope>NUCLEOTIDE SEQUENCE</scope>
    <source>
        <strain evidence="5">HSG4</strain>
    </source>
</reference>
<dbReference type="EMBL" id="JAUCGM010001021">
    <property type="protein sequence ID" value="MDM8564002.1"/>
    <property type="molecule type" value="Genomic_DNA"/>
</dbReference>
<accession>A0ABT7VWN8</accession>
<organism evidence="5 6">
    <name type="scientific">Candidatus Marithioploca araucensis</name>
    <dbReference type="NCBI Taxonomy" id="70273"/>
    <lineage>
        <taxon>Bacteria</taxon>
        <taxon>Pseudomonadati</taxon>
        <taxon>Pseudomonadota</taxon>
        <taxon>Gammaproteobacteria</taxon>
        <taxon>Thiotrichales</taxon>
        <taxon>Thiotrichaceae</taxon>
        <taxon>Candidatus Marithioploca</taxon>
    </lineage>
</organism>
<keyword evidence="1 3" id="KW-0597">Phosphoprotein</keyword>
<dbReference type="Gene3D" id="3.40.50.2300">
    <property type="match status" value="1"/>
</dbReference>
<evidence type="ECO:0000259" key="4">
    <source>
        <dbReference type="PROSITE" id="PS50110"/>
    </source>
</evidence>
<dbReference type="PROSITE" id="PS50110">
    <property type="entry name" value="RESPONSE_REGULATORY"/>
    <property type="match status" value="1"/>
</dbReference>
<evidence type="ECO:0000313" key="5">
    <source>
        <dbReference type="EMBL" id="MDM8564002.1"/>
    </source>
</evidence>
<evidence type="ECO:0000256" key="2">
    <source>
        <dbReference type="ARBA" id="ARBA00023012"/>
    </source>
</evidence>
<dbReference type="PANTHER" id="PTHR45339:SF1">
    <property type="entry name" value="HYBRID SIGNAL TRANSDUCTION HISTIDINE KINASE J"/>
    <property type="match status" value="1"/>
</dbReference>
<dbReference type="CDD" id="cd17546">
    <property type="entry name" value="REC_hyHK_CKI1_RcsC-like"/>
    <property type="match status" value="1"/>
</dbReference>
<dbReference type="SUPFAM" id="SSF52172">
    <property type="entry name" value="CheY-like"/>
    <property type="match status" value="1"/>
</dbReference>
<dbReference type="InterPro" id="IPR001789">
    <property type="entry name" value="Sig_transdc_resp-reg_receiver"/>
</dbReference>
<dbReference type="SMART" id="SM00448">
    <property type="entry name" value="REC"/>
    <property type="match status" value="1"/>
</dbReference>
<dbReference type="PANTHER" id="PTHR45339">
    <property type="entry name" value="HYBRID SIGNAL TRANSDUCTION HISTIDINE KINASE J"/>
    <property type="match status" value="1"/>
</dbReference>
<dbReference type="Proteomes" id="UP001171945">
    <property type="component" value="Unassembled WGS sequence"/>
</dbReference>
<evidence type="ECO:0000256" key="3">
    <source>
        <dbReference type="PROSITE-ProRule" id="PRU00169"/>
    </source>
</evidence>
<dbReference type="Pfam" id="PF00072">
    <property type="entry name" value="Response_reg"/>
    <property type="match status" value="1"/>
</dbReference>
<feature type="modified residue" description="4-aspartylphosphate" evidence="3">
    <location>
        <position position="48"/>
    </location>
</feature>
<sequence length="202" mass="23121">MVVDDQLENRSVLIHLLTPLGFEVVEVSDAKKCMEKAHLFQPDVILMDLIMPSTNGFEATQLIRQSTELKDVVIIAVSASAFEDYRKKSLAVGCNDFIAKPINLDEMLEKLREHLGLEWNYEIKPPTSEKKFEDQPIVAPPKNVVKILYNLAMQGDVAALLKQAAQLEKDDEKWIPFAKELQRLTNEFKIQKVRELIEPYLK</sequence>
<proteinExistence type="predicted"/>